<dbReference type="Gene3D" id="2.30.30.870">
    <property type="entry name" value="Pelota, domain A"/>
    <property type="match status" value="1"/>
</dbReference>
<dbReference type="EMBL" id="AP019769">
    <property type="protein sequence ID" value="BBL45628.1"/>
    <property type="molecule type" value="Genomic_DNA"/>
</dbReference>
<dbReference type="InterPro" id="IPR005142">
    <property type="entry name" value="eRF1_3"/>
</dbReference>
<feature type="domain" description="eRF1/Pelota-like N-terminal" evidence="6">
    <location>
        <begin position="1"/>
        <end position="121"/>
    </location>
</feature>
<dbReference type="GO" id="GO:0070481">
    <property type="term" value="P:nuclear-transcribed mRNA catabolic process, non-stop decay"/>
    <property type="evidence" value="ECO:0007669"/>
    <property type="project" value="InterPro"/>
</dbReference>
<evidence type="ECO:0000256" key="1">
    <source>
        <dbReference type="ARBA" id="ARBA00001968"/>
    </source>
</evidence>
<gene>
    <name evidence="7" type="ORF">MJ1_0470</name>
</gene>
<dbReference type="InterPro" id="IPR004405">
    <property type="entry name" value="TF_pelota"/>
</dbReference>
<dbReference type="InterPro" id="IPR058547">
    <property type="entry name" value="Pelota_N"/>
</dbReference>
<dbReference type="GO" id="GO:0070966">
    <property type="term" value="P:nuclear-transcribed mRNA catabolic process, no-go decay"/>
    <property type="evidence" value="ECO:0007669"/>
    <property type="project" value="InterPro"/>
</dbReference>
<proteinExistence type="inferred from homology"/>
<comment type="similarity">
    <text evidence="3">Belongs to the eukaryotic release factor 1 family. Pelota subfamily.</text>
</comment>
<dbReference type="Gene3D" id="3.30.420.60">
    <property type="entry name" value="eRF1 domain 2"/>
    <property type="match status" value="1"/>
</dbReference>
<dbReference type="InterPro" id="IPR029064">
    <property type="entry name" value="Ribosomal_eL30-like_sf"/>
</dbReference>
<evidence type="ECO:0000256" key="2">
    <source>
        <dbReference type="ARBA" id="ARBA00004496"/>
    </source>
</evidence>
<dbReference type="SUPFAM" id="SSF159065">
    <property type="entry name" value="Dom34/Pelota N-terminal domain-like"/>
    <property type="match status" value="1"/>
</dbReference>
<keyword evidence="4" id="KW-0963">Cytoplasm</keyword>
<dbReference type="GO" id="GO:0032790">
    <property type="term" value="P:ribosome disassembly"/>
    <property type="evidence" value="ECO:0007669"/>
    <property type="project" value="TreeGrafter"/>
</dbReference>
<dbReference type="KEGG" id="naer:MJ1_0470"/>
<dbReference type="AlphaFoldDB" id="A0A915SCS4"/>
<dbReference type="Gene3D" id="3.30.1330.30">
    <property type="match status" value="1"/>
</dbReference>
<evidence type="ECO:0000256" key="4">
    <source>
        <dbReference type="ARBA" id="ARBA00022490"/>
    </source>
</evidence>
<dbReference type="GO" id="GO:0071025">
    <property type="term" value="P:RNA surveillance"/>
    <property type="evidence" value="ECO:0007669"/>
    <property type="project" value="InterPro"/>
</dbReference>
<dbReference type="GO" id="GO:0046872">
    <property type="term" value="F:metal ion binding"/>
    <property type="evidence" value="ECO:0007669"/>
    <property type="project" value="UniProtKB-KW"/>
</dbReference>
<comment type="cofactor">
    <cofactor evidence="1">
        <name>a divalent metal cation</name>
        <dbReference type="ChEBI" id="CHEBI:60240"/>
    </cofactor>
</comment>
<dbReference type="PANTHER" id="PTHR10853">
    <property type="entry name" value="PELOTA"/>
    <property type="match status" value="1"/>
</dbReference>
<name>A0A915SCS4_9ARCH</name>
<dbReference type="InterPro" id="IPR042226">
    <property type="entry name" value="eFR1_2_sf"/>
</dbReference>
<accession>A0A915SCS4</accession>
<keyword evidence="8" id="KW-1185">Reference proteome</keyword>
<dbReference type="GO" id="GO:0005737">
    <property type="term" value="C:cytoplasm"/>
    <property type="evidence" value="ECO:0007669"/>
    <property type="project" value="UniProtKB-SubCell"/>
</dbReference>
<dbReference type="Pfam" id="PF03465">
    <property type="entry name" value="eRF1_3"/>
    <property type="match status" value="1"/>
</dbReference>
<dbReference type="SUPFAM" id="SSF55315">
    <property type="entry name" value="L30e-like"/>
    <property type="match status" value="1"/>
</dbReference>
<comment type="subcellular location">
    <subcellularLocation>
        <location evidence="2">Cytoplasm</location>
    </subcellularLocation>
</comment>
<dbReference type="GO" id="GO:0070651">
    <property type="term" value="P:nonfunctional rRNA decay"/>
    <property type="evidence" value="ECO:0007669"/>
    <property type="project" value="TreeGrafter"/>
</dbReference>
<organism evidence="7 8">
    <name type="scientific">Nanobdella aerobiophila</name>
    <dbReference type="NCBI Taxonomy" id="2586965"/>
    <lineage>
        <taxon>Archaea</taxon>
        <taxon>Nanobdellota</taxon>
        <taxon>Nanobdellia</taxon>
        <taxon>Nanobdellales</taxon>
        <taxon>Nanobdellaceae</taxon>
        <taxon>Nanobdella</taxon>
    </lineage>
</organism>
<sequence length="338" mass="39775">MKYISVDKKTIKINVKVKRDLLFLYKIINKGDIISGEDYRVLKYDNSKEKRKIKLKLQVEDIKFSEYKDSIRTSGKVISSNEEDIIGHFHTFEIKIGSEFELVKNNGFKKYELELLKKSEKDKEVIYIISLDNNSIALGYIDDDIKIISESDINIPKDDPNFDSKLYKVYSKYIDILTNYSPRILCIVGPAFYPDNFYNYIKDKIKIDKILAFKVSIGGSSGIYEFSKRYEYLETLKELEILKLNKLTNDILYYMTKELISYGLDETYNYALQNNIEYILVSEDYFDKLKQTENFNKLLSLFDVLNDIDADIYFINESVVYYDLVNKFGIVGKLRYKI</sequence>
<evidence type="ECO:0000256" key="3">
    <source>
        <dbReference type="ARBA" id="ARBA00009504"/>
    </source>
</evidence>
<dbReference type="SUPFAM" id="SSF53137">
    <property type="entry name" value="Translational machinery components"/>
    <property type="match status" value="1"/>
</dbReference>
<keyword evidence="5" id="KW-0479">Metal-binding</keyword>
<protein>
    <submittedName>
        <fullName evidence="7">Protein pelota</fullName>
    </submittedName>
</protein>
<evidence type="ECO:0000259" key="6">
    <source>
        <dbReference type="SMART" id="SM01194"/>
    </source>
</evidence>
<dbReference type="InterPro" id="IPR038069">
    <property type="entry name" value="Pelota/DOM34_N"/>
</dbReference>
<dbReference type="InterPro" id="IPR005140">
    <property type="entry name" value="eRF1_Pelota-like_N"/>
</dbReference>
<dbReference type="RefSeq" id="WP_258392944.1">
    <property type="nucleotide sequence ID" value="NZ_AP019769.1"/>
</dbReference>
<evidence type="ECO:0000313" key="8">
    <source>
        <dbReference type="Proteomes" id="UP001055553"/>
    </source>
</evidence>
<dbReference type="Pfam" id="PF26356">
    <property type="entry name" value="Pelota_N"/>
    <property type="match status" value="1"/>
</dbReference>
<evidence type="ECO:0000256" key="5">
    <source>
        <dbReference type="ARBA" id="ARBA00022723"/>
    </source>
</evidence>
<dbReference type="GeneID" id="74568417"/>
<dbReference type="PANTHER" id="PTHR10853:SF0">
    <property type="entry name" value="PROTEIN PELOTA HOMOLOG"/>
    <property type="match status" value="1"/>
</dbReference>
<dbReference type="SMART" id="SM01194">
    <property type="entry name" value="eRF1_1"/>
    <property type="match status" value="1"/>
</dbReference>
<evidence type="ECO:0000313" key="7">
    <source>
        <dbReference type="EMBL" id="BBL45628.1"/>
    </source>
</evidence>
<reference evidence="8" key="1">
    <citation type="journal article" date="2022" name="Int. J. Syst. Evol. Microbiol.">
        <title>Nanobdella aerobiophila gen. nov., sp. nov., a thermoacidophilic, obligate ectosymbiotic archaeon, and proposal of Nanobdellaceae fam. nov., Nanobdellales ord. nov. and Nanobdellia class. nov.</title>
        <authorList>
            <person name="Kato S."/>
            <person name="Ogasawara A."/>
            <person name="Itoh T."/>
            <person name="Sakai H.D."/>
            <person name="Shimizu M."/>
            <person name="Yuki M."/>
            <person name="Kaneko M."/>
            <person name="Takashina T."/>
            <person name="Ohkuma M."/>
        </authorList>
    </citation>
    <scope>NUCLEOTIDE SEQUENCE [LARGE SCALE GENOMIC DNA]</scope>
    <source>
        <strain evidence="8">MJ1</strain>
    </source>
</reference>
<dbReference type="Proteomes" id="UP001055553">
    <property type="component" value="Chromosome"/>
</dbReference>